<sequence length="114" mass="13120">LGLLGGELLAALCENRCVVGNHSFYNSHQKLETGRVERQCKMTWPACSDRPINRFDHSFESLAYGKQIFILFLSNACLQIAKLVFFSYNHDTFPKNLSFEGFFLQQNQHMLTVQ</sequence>
<feature type="non-terminal residue" evidence="1">
    <location>
        <position position="1"/>
    </location>
</feature>
<organism evidence="1 2">
    <name type="scientific">Toxocara canis</name>
    <name type="common">Canine roundworm</name>
    <dbReference type="NCBI Taxonomy" id="6265"/>
    <lineage>
        <taxon>Eukaryota</taxon>
        <taxon>Metazoa</taxon>
        <taxon>Ecdysozoa</taxon>
        <taxon>Nematoda</taxon>
        <taxon>Chromadorea</taxon>
        <taxon>Rhabditida</taxon>
        <taxon>Spirurina</taxon>
        <taxon>Ascaridomorpha</taxon>
        <taxon>Ascaridoidea</taxon>
        <taxon>Toxocaridae</taxon>
        <taxon>Toxocara</taxon>
    </lineage>
</organism>
<dbReference type="AlphaFoldDB" id="A0A0B2VJC3"/>
<accession>A0A0B2VJC3</accession>
<name>A0A0B2VJC3_TOXCA</name>
<comment type="caution">
    <text evidence="1">The sequence shown here is derived from an EMBL/GenBank/DDBJ whole genome shotgun (WGS) entry which is preliminary data.</text>
</comment>
<reference evidence="1 2" key="1">
    <citation type="submission" date="2014-11" db="EMBL/GenBank/DDBJ databases">
        <title>Genetic blueprint of the zoonotic pathogen Toxocara canis.</title>
        <authorList>
            <person name="Zhu X.-Q."/>
            <person name="Korhonen P.K."/>
            <person name="Cai H."/>
            <person name="Young N.D."/>
            <person name="Nejsum P."/>
            <person name="von Samson-Himmelstjerna G."/>
            <person name="Boag P.R."/>
            <person name="Tan P."/>
            <person name="Li Q."/>
            <person name="Min J."/>
            <person name="Yang Y."/>
            <person name="Wang X."/>
            <person name="Fang X."/>
            <person name="Hall R.S."/>
            <person name="Hofmann A."/>
            <person name="Sternberg P.W."/>
            <person name="Jex A.R."/>
            <person name="Gasser R.B."/>
        </authorList>
    </citation>
    <scope>NUCLEOTIDE SEQUENCE [LARGE SCALE GENOMIC DNA]</scope>
    <source>
        <strain evidence="1">PN_DK_2014</strain>
    </source>
</reference>
<dbReference type="Proteomes" id="UP000031036">
    <property type="component" value="Unassembled WGS sequence"/>
</dbReference>
<feature type="non-terminal residue" evidence="1">
    <location>
        <position position="114"/>
    </location>
</feature>
<gene>
    <name evidence="1" type="ORF">Tcan_00506</name>
</gene>
<proteinExistence type="predicted"/>
<evidence type="ECO:0000313" key="2">
    <source>
        <dbReference type="Proteomes" id="UP000031036"/>
    </source>
</evidence>
<evidence type="ECO:0000313" key="1">
    <source>
        <dbReference type="EMBL" id="KHN81494.1"/>
    </source>
</evidence>
<dbReference type="EMBL" id="JPKZ01001512">
    <property type="protein sequence ID" value="KHN81494.1"/>
    <property type="molecule type" value="Genomic_DNA"/>
</dbReference>
<keyword evidence="2" id="KW-1185">Reference proteome</keyword>
<protein>
    <submittedName>
        <fullName evidence="1">Uncharacterized protein</fullName>
    </submittedName>
</protein>